<dbReference type="InterPro" id="IPR036782">
    <property type="entry name" value="NE0471-like_N"/>
</dbReference>
<evidence type="ECO:0000313" key="1">
    <source>
        <dbReference type="EMBL" id="QGT51403.1"/>
    </source>
</evidence>
<dbReference type="Pfam" id="PF10387">
    <property type="entry name" value="DUF2442"/>
    <property type="match status" value="1"/>
</dbReference>
<gene>
    <name evidence="1" type="ORF">Unknown280_0950</name>
</gene>
<dbReference type="Gene3D" id="3.30.2020.10">
    <property type="entry name" value="NE0471-like N-terminal domain"/>
    <property type="match status" value="1"/>
</dbReference>
<evidence type="ECO:0008006" key="2">
    <source>
        <dbReference type="Google" id="ProtNLM"/>
    </source>
</evidence>
<organism evidence="1">
    <name type="scientific">uncultured Spirochaetaceae bacterium</name>
    <dbReference type="NCBI Taxonomy" id="201186"/>
    <lineage>
        <taxon>Bacteria</taxon>
        <taxon>Pseudomonadati</taxon>
        <taxon>Spirochaetota</taxon>
        <taxon>Spirochaetia</taxon>
        <taxon>Spirochaetales</taxon>
        <taxon>Spirochaetaceae</taxon>
        <taxon>environmental samples</taxon>
    </lineage>
</organism>
<accession>A0A650ENZ4</accession>
<dbReference type="AlphaFoldDB" id="A0A650ENZ4"/>
<dbReference type="EMBL" id="MN577574">
    <property type="protein sequence ID" value="QGT51403.1"/>
    <property type="molecule type" value="Genomic_DNA"/>
</dbReference>
<sequence length="95" mass="11069">MREYYDEKIKDIVFVASEIICAKSVEPLENYRLLITFSNCEKKVYDALALLEKPNFAPLKNKAFFNTARVECGTVVWNDELDLCPEDLWEKSKTI</sequence>
<reference evidence="1" key="1">
    <citation type="journal article" date="2020" name="J. ISSAAS">
        <title>Lactobacilli and other gastrointestinal microbiota of Peromyscus leucopus, reservoir host for agents of Lyme disease and other zoonoses in North America.</title>
        <authorList>
            <person name="Milovic A."/>
            <person name="Bassam K."/>
            <person name="Shao H."/>
            <person name="Chatzistamou I."/>
            <person name="Tufts D.M."/>
            <person name="Diuk-Wasser M."/>
            <person name="Barbour A.G."/>
        </authorList>
    </citation>
    <scope>NUCLEOTIDE SEQUENCE</scope>
    <source>
        <strain evidence="1">LL50</strain>
    </source>
</reference>
<protein>
    <recommendedName>
        <fullName evidence="2">DUF2442 domain-containing protein</fullName>
    </recommendedName>
</protein>
<proteinExistence type="predicted"/>
<dbReference type="SUPFAM" id="SSF143880">
    <property type="entry name" value="NE0471 N-terminal domain-like"/>
    <property type="match status" value="1"/>
</dbReference>
<dbReference type="InterPro" id="IPR018841">
    <property type="entry name" value="DUF2442"/>
</dbReference>
<name>A0A650ENZ4_9SPIO</name>